<dbReference type="RefSeq" id="WP_203006524.1">
    <property type="nucleotide sequence ID" value="NZ_JADWYU010000020.1"/>
</dbReference>
<comment type="caution">
    <text evidence="1">The sequence shown here is derived from an EMBL/GenBank/DDBJ whole genome shotgun (WGS) entry which is preliminary data.</text>
</comment>
<dbReference type="EMBL" id="JAEACQ010000150">
    <property type="protein sequence ID" value="MBL7626860.1"/>
    <property type="molecule type" value="Genomic_DNA"/>
</dbReference>
<gene>
    <name evidence="1" type="ORF">I7412_06690</name>
</gene>
<dbReference type="Proteomes" id="UP000604475">
    <property type="component" value="Unassembled WGS sequence"/>
</dbReference>
<name>A0A937RD89_9ACTN</name>
<organism evidence="1 2">
    <name type="scientific">Frankia nepalensis</name>
    <dbReference type="NCBI Taxonomy" id="1836974"/>
    <lineage>
        <taxon>Bacteria</taxon>
        <taxon>Bacillati</taxon>
        <taxon>Actinomycetota</taxon>
        <taxon>Actinomycetes</taxon>
        <taxon>Frankiales</taxon>
        <taxon>Frankiaceae</taxon>
        <taxon>Frankia</taxon>
    </lineage>
</organism>
<protein>
    <submittedName>
        <fullName evidence="1">Uncharacterized protein</fullName>
    </submittedName>
</protein>
<dbReference type="AlphaFoldDB" id="A0A937RD89"/>
<reference evidence="1" key="1">
    <citation type="submission" date="2020-12" db="EMBL/GenBank/DDBJ databases">
        <title>Genomic characterization of non-nitrogen-fixing Frankia strains.</title>
        <authorList>
            <person name="Carlos-Shanley C."/>
            <person name="Guerra T."/>
            <person name="Hahn D."/>
        </authorList>
    </citation>
    <scope>NUCLEOTIDE SEQUENCE</scope>
    <source>
        <strain evidence="1">CN6</strain>
    </source>
</reference>
<accession>A0A937RD89</accession>
<keyword evidence="2" id="KW-1185">Reference proteome</keyword>
<proteinExistence type="predicted"/>
<evidence type="ECO:0000313" key="2">
    <source>
        <dbReference type="Proteomes" id="UP000604475"/>
    </source>
</evidence>
<sequence>MTGRRPDMVGSPVVRHLETLFFEMTKASAYASPGTPVQGLVLAGQAAKLLR</sequence>
<evidence type="ECO:0000313" key="1">
    <source>
        <dbReference type="EMBL" id="MBL7626860.1"/>
    </source>
</evidence>